<gene>
    <name evidence="1" type="ORF">MML48_3g00003744</name>
</gene>
<keyword evidence="2" id="KW-1185">Reference proteome</keyword>
<protein>
    <submittedName>
        <fullName evidence="1">Cytochrome p450 family 4</fullName>
    </submittedName>
</protein>
<accession>A0ACB9TGQ6</accession>
<proteinExistence type="predicted"/>
<dbReference type="EMBL" id="CM043017">
    <property type="protein sequence ID" value="KAI4465969.1"/>
    <property type="molecule type" value="Genomic_DNA"/>
</dbReference>
<sequence length="741" mass="85089">MLFTIVTVLLIILILQFVYKQFRINKQLKGFVSPPASLISRHFHVFSSETELLPNLLDISSKYGGRVKLDVFHGTTVLLVTDKDLICHVLSTKPVLLKDALYDFGKKWVGEGIAMCKRYRRKKIKKEVDGKSKNGSLLDILLEAKIDDKLMTDEQIIDETQSFLFAGHDTSATTVGLILYTLSKHQDVQEKVVKEIESIFGSGNKYPTPADLNEMRYLDMVIKETMRYYTAVPFISRLIDHDISLGDIFIPKGISIILFLYGVHMNPEYFPNPEKFDPSRFEKEVTPYTFIPFGGGPRNCIGILPNLLSISNKYGGRVKLDYFYGMPILLITDKDLIGHILGTKSVLLKDAMYELMEKWLGDGVLTCKPDKWKTSRKMLNPAFSVQLLQTYVYSFENSVKILIEKLKSEVGNNGFNVLPYLSLCSLDIICETTMGIKLDAQRNKNSQYIEDIDEIGAIILRRLFSPIKRIPFTYKFTKDYQNELEVVARIRDFTRKVIDDRKKMKASTTINDSINNTDVKNKEYSLLDMLLEAEKDGRILTNEELIDEVQTFLFGGHDTSATSIALSLYCLSKHPDIQDKVVSELDLIFGTDNRYPIPNDLNEMRYLEMVIKETMRYYTPAPFISRMIDEDISFDDVFIPKGIPAMIFLYGVHMNPDYYPNPEKFDPSRFEKETIPYTFMPFGAGPRNCIGRRFASLEVKYIVAQILRNFKVLQVPSHLPQRTTAIVIRFKNGMMIRLEPR</sequence>
<evidence type="ECO:0000313" key="1">
    <source>
        <dbReference type="EMBL" id="KAI4465969.1"/>
    </source>
</evidence>
<organism evidence="1 2">
    <name type="scientific">Holotrichia oblita</name>
    <name type="common">Chafer beetle</name>
    <dbReference type="NCBI Taxonomy" id="644536"/>
    <lineage>
        <taxon>Eukaryota</taxon>
        <taxon>Metazoa</taxon>
        <taxon>Ecdysozoa</taxon>
        <taxon>Arthropoda</taxon>
        <taxon>Hexapoda</taxon>
        <taxon>Insecta</taxon>
        <taxon>Pterygota</taxon>
        <taxon>Neoptera</taxon>
        <taxon>Endopterygota</taxon>
        <taxon>Coleoptera</taxon>
        <taxon>Polyphaga</taxon>
        <taxon>Scarabaeiformia</taxon>
        <taxon>Scarabaeidae</taxon>
        <taxon>Melolonthinae</taxon>
        <taxon>Holotrichia</taxon>
    </lineage>
</organism>
<dbReference type="Proteomes" id="UP001056778">
    <property type="component" value="Chromosome 3"/>
</dbReference>
<evidence type="ECO:0000313" key="2">
    <source>
        <dbReference type="Proteomes" id="UP001056778"/>
    </source>
</evidence>
<comment type="caution">
    <text evidence="1">The sequence shown here is derived from an EMBL/GenBank/DDBJ whole genome shotgun (WGS) entry which is preliminary data.</text>
</comment>
<name>A0ACB9TGQ6_HOLOL</name>
<reference evidence="1" key="1">
    <citation type="submission" date="2022-04" db="EMBL/GenBank/DDBJ databases">
        <title>Chromosome-scale genome assembly of Holotrichia oblita Faldermann.</title>
        <authorList>
            <person name="Rongchong L."/>
        </authorList>
    </citation>
    <scope>NUCLEOTIDE SEQUENCE</scope>
    <source>
        <strain evidence="1">81SQS9</strain>
    </source>
</reference>